<proteinExistence type="predicted"/>
<feature type="transmembrane region" description="Helical" evidence="1">
    <location>
        <begin position="35"/>
        <end position="56"/>
    </location>
</feature>
<dbReference type="RefSeq" id="WP_160096602.1">
    <property type="nucleotide sequence ID" value="NZ_FWXV01000003.1"/>
</dbReference>
<accession>A0A1W2EB29</accession>
<dbReference type="AlphaFoldDB" id="A0A1W2EB29"/>
<dbReference type="EMBL" id="FWXV01000003">
    <property type="protein sequence ID" value="SMD06979.1"/>
    <property type="molecule type" value="Genomic_DNA"/>
</dbReference>
<keyword evidence="3" id="KW-1185">Reference proteome</keyword>
<protein>
    <submittedName>
        <fullName evidence="2">Uncharacterized protein</fullName>
    </submittedName>
</protein>
<organism evidence="2 3">
    <name type="scientific">Kibdelosporangium aridum</name>
    <dbReference type="NCBI Taxonomy" id="2030"/>
    <lineage>
        <taxon>Bacteria</taxon>
        <taxon>Bacillati</taxon>
        <taxon>Actinomycetota</taxon>
        <taxon>Actinomycetes</taxon>
        <taxon>Pseudonocardiales</taxon>
        <taxon>Pseudonocardiaceae</taxon>
        <taxon>Kibdelosporangium</taxon>
    </lineage>
</organism>
<keyword evidence="1" id="KW-0812">Transmembrane</keyword>
<dbReference type="Proteomes" id="UP000192674">
    <property type="component" value="Unassembled WGS sequence"/>
</dbReference>
<evidence type="ECO:0000313" key="3">
    <source>
        <dbReference type="Proteomes" id="UP000192674"/>
    </source>
</evidence>
<keyword evidence="1" id="KW-0472">Membrane</keyword>
<gene>
    <name evidence="2" type="ORF">SAMN05661093_04162</name>
</gene>
<evidence type="ECO:0000256" key="1">
    <source>
        <dbReference type="SAM" id="Phobius"/>
    </source>
</evidence>
<sequence>MLLALTVVFGVFAVGSGVALLFRRSDQPPTRRDRIISVINLISTIAMVTLLAIHALSD</sequence>
<name>A0A1W2EB29_KIBAR</name>
<reference evidence="2 3" key="1">
    <citation type="submission" date="2017-04" db="EMBL/GenBank/DDBJ databases">
        <authorList>
            <person name="Afonso C.L."/>
            <person name="Miller P.J."/>
            <person name="Scott M.A."/>
            <person name="Spackman E."/>
            <person name="Goraichik I."/>
            <person name="Dimitrov K.M."/>
            <person name="Suarez D.L."/>
            <person name="Swayne D.E."/>
        </authorList>
    </citation>
    <scope>NUCLEOTIDE SEQUENCE [LARGE SCALE GENOMIC DNA]</scope>
    <source>
        <strain evidence="2 3">DSM 43828</strain>
    </source>
</reference>
<evidence type="ECO:0000313" key="2">
    <source>
        <dbReference type="EMBL" id="SMD06979.1"/>
    </source>
</evidence>
<keyword evidence="1" id="KW-1133">Transmembrane helix</keyword>